<evidence type="ECO:0000313" key="3">
    <source>
        <dbReference type="EMBL" id="CAF1515681.1"/>
    </source>
</evidence>
<keyword evidence="4" id="KW-1185">Reference proteome</keyword>
<dbReference type="OrthoDB" id="9976870at2759"/>
<evidence type="ECO:0008006" key="6">
    <source>
        <dbReference type="Google" id="ProtNLM"/>
    </source>
</evidence>
<protein>
    <recommendedName>
        <fullName evidence="6">Cupin type-1 domain-containing protein</fullName>
    </recommendedName>
</protein>
<evidence type="ECO:0000313" key="2">
    <source>
        <dbReference type="EMBL" id="CAF1026416.1"/>
    </source>
</evidence>
<name>A0A814IPJ7_9BILA</name>
<dbReference type="InterPro" id="IPR011051">
    <property type="entry name" value="RmlC_Cupin_sf"/>
</dbReference>
<gene>
    <name evidence="2" type="ORF">BJG266_LOCUS17287</name>
    <name evidence="3" type="ORF">QVE165_LOCUS44431</name>
</gene>
<evidence type="ECO:0000256" key="1">
    <source>
        <dbReference type="SAM" id="SignalP"/>
    </source>
</evidence>
<feature type="chain" id="PRO_5036410272" description="Cupin type-1 domain-containing protein" evidence="1">
    <location>
        <begin position="20"/>
        <end position="225"/>
    </location>
</feature>
<accession>A0A814IPJ7</accession>
<keyword evidence="1" id="KW-0732">Signal</keyword>
<evidence type="ECO:0000313" key="4">
    <source>
        <dbReference type="Proteomes" id="UP000663832"/>
    </source>
</evidence>
<dbReference type="InterPro" id="IPR014710">
    <property type="entry name" value="RmlC-like_jellyroll"/>
</dbReference>
<dbReference type="Gene3D" id="2.60.120.10">
    <property type="entry name" value="Jelly Rolls"/>
    <property type="match status" value="1"/>
</dbReference>
<dbReference type="SUPFAM" id="SSF51182">
    <property type="entry name" value="RmlC-like cupins"/>
    <property type="match status" value="1"/>
</dbReference>
<sequence length="225" mass="25754">MKYSILFVLISIVLIYIRKDNVQRSHTTGQRIIQVNSNHKGDVIEFIVRSNETGHTHSTIKQTIMHDGPCGNTLTNAHPLKRPCTPPVHYHLKQNERFDVKKGTLGYILNGTNGTREINEYLFIPKGLCHTFWSAGNEDLIVYITLYNDQEMIPGRSADSYFENINGVRRDSPSFIATLQVQIGHDIYRCDLPKLFNSMFSKVFQMIALVLGYQIQYAEYTTPVV</sequence>
<feature type="signal peptide" evidence="1">
    <location>
        <begin position="1"/>
        <end position="19"/>
    </location>
</feature>
<reference evidence="2" key="1">
    <citation type="submission" date="2021-02" db="EMBL/GenBank/DDBJ databases">
        <authorList>
            <person name="Nowell W R."/>
        </authorList>
    </citation>
    <scope>NUCLEOTIDE SEQUENCE</scope>
</reference>
<dbReference type="EMBL" id="CAJNOI010000083">
    <property type="protein sequence ID" value="CAF1026416.1"/>
    <property type="molecule type" value="Genomic_DNA"/>
</dbReference>
<dbReference type="AlphaFoldDB" id="A0A814IPJ7"/>
<dbReference type="EMBL" id="CAJNOM010000595">
    <property type="protein sequence ID" value="CAF1515681.1"/>
    <property type="molecule type" value="Genomic_DNA"/>
</dbReference>
<organism evidence="2 5">
    <name type="scientific">Adineta steineri</name>
    <dbReference type="NCBI Taxonomy" id="433720"/>
    <lineage>
        <taxon>Eukaryota</taxon>
        <taxon>Metazoa</taxon>
        <taxon>Spiralia</taxon>
        <taxon>Gnathifera</taxon>
        <taxon>Rotifera</taxon>
        <taxon>Eurotatoria</taxon>
        <taxon>Bdelloidea</taxon>
        <taxon>Adinetida</taxon>
        <taxon>Adinetidae</taxon>
        <taxon>Adineta</taxon>
    </lineage>
</organism>
<proteinExistence type="predicted"/>
<comment type="caution">
    <text evidence="2">The sequence shown here is derived from an EMBL/GenBank/DDBJ whole genome shotgun (WGS) entry which is preliminary data.</text>
</comment>
<dbReference type="Proteomes" id="UP000663832">
    <property type="component" value="Unassembled WGS sequence"/>
</dbReference>
<evidence type="ECO:0000313" key="5">
    <source>
        <dbReference type="Proteomes" id="UP000663877"/>
    </source>
</evidence>
<dbReference type="Proteomes" id="UP000663877">
    <property type="component" value="Unassembled WGS sequence"/>
</dbReference>